<dbReference type="PATRIC" id="fig|477641.3.peg.877"/>
<comment type="similarity">
    <text evidence="1">Belongs to the enoyl-CoA hydratase/isomerase family.</text>
</comment>
<gene>
    <name evidence="3" type="ordered locus">MODMU_0937</name>
</gene>
<dbReference type="eggNOG" id="COG1024">
    <property type="taxonomic scope" value="Bacteria"/>
</dbReference>
<dbReference type="SUPFAM" id="SSF52096">
    <property type="entry name" value="ClpP/crotonase"/>
    <property type="match status" value="1"/>
</dbReference>
<dbReference type="InterPro" id="IPR014748">
    <property type="entry name" value="Enoyl-CoA_hydra_C"/>
</dbReference>
<dbReference type="OrthoDB" id="3473569at2"/>
<sequence length="260" mass="27043">MSGPVTTALDGDVWHVTLDDAARGNVVDQAMAEQLRAALEQRPGTARAVLLTAAGPRFCVGGDVRVFADAAEDMPEVVGRLAHTWHDTIRAVLYCDVPVVAGVHGAVAGAGLGLLGACDIVVCARGTKLRPAYGGLGLSPDGGTSWALTRALGAPRALELMLTDGTLSAADAHLFGLVARLVDDDELLDVATALASQVAAGPVRSMVRTRGLVRRAAVRTLEEQLVDEERLIRESAADPESREGVAAFLARRPPDFPGAG</sequence>
<reference evidence="3 4" key="1">
    <citation type="journal article" date="2012" name="J. Bacteriol.">
        <title>Genome Sequence of Radiation-Resistant Modestobacter marinus Strain BC501, a Representative Actinobacterium That Thrives on Calcareous Stone Surfaces.</title>
        <authorList>
            <person name="Normand P."/>
            <person name="Gury J."/>
            <person name="Pujic P."/>
            <person name="Chouaia B."/>
            <person name="Crotti E."/>
            <person name="Brusetti L."/>
            <person name="Daffonchio D."/>
            <person name="Vacherie B."/>
            <person name="Barbe V."/>
            <person name="Medigue C."/>
            <person name="Calteau A."/>
            <person name="Ghodhbane-Gtari F."/>
            <person name="Essoussi I."/>
            <person name="Nouioui I."/>
            <person name="Abbassi-Ghozzi I."/>
            <person name="Gtari M."/>
        </authorList>
    </citation>
    <scope>NUCLEOTIDE SEQUENCE [LARGE SCALE GENOMIC DNA]</scope>
    <source>
        <strain evidence="4">BC 501</strain>
    </source>
</reference>
<feature type="region of interest" description="Disordered" evidence="2">
    <location>
        <begin position="236"/>
        <end position="260"/>
    </location>
</feature>
<name>I4ESM4_MODI5</name>
<evidence type="ECO:0000256" key="2">
    <source>
        <dbReference type="SAM" id="MobiDB-lite"/>
    </source>
</evidence>
<dbReference type="OMA" id="YEWGIAV"/>
<dbReference type="Proteomes" id="UP000006461">
    <property type="component" value="Chromosome"/>
</dbReference>
<dbReference type="PANTHER" id="PTHR43459:SF1">
    <property type="entry name" value="EG:BACN32G11.4 PROTEIN"/>
    <property type="match status" value="1"/>
</dbReference>
<dbReference type="Pfam" id="PF00378">
    <property type="entry name" value="ECH_1"/>
    <property type="match status" value="1"/>
</dbReference>
<dbReference type="CDD" id="cd06558">
    <property type="entry name" value="crotonase-like"/>
    <property type="match status" value="1"/>
</dbReference>
<dbReference type="Gene3D" id="1.10.12.10">
    <property type="entry name" value="Lyase 2-enoyl-coa Hydratase, Chain A, domain 2"/>
    <property type="match status" value="1"/>
</dbReference>
<dbReference type="AlphaFoldDB" id="I4ESM4"/>
<dbReference type="PANTHER" id="PTHR43459">
    <property type="entry name" value="ENOYL-COA HYDRATASE"/>
    <property type="match status" value="1"/>
</dbReference>
<evidence type="ECO:0000313" key="4">
    <source>
        <dbReference type="Proteomes" id="UP000006461"/>
    </source>
</evidence>
<dbReference type="EMBL" id="FO203431">
    <property type="protein sequence ID" value="CCH86387.1"/>
    <property type="molecule type" value="Genomic_DNA"/>
</dbReference>
<dbReference type="KEGG" id="mmar:MODMU_0937"/>
<dbReference type="STRING" id="477641.MODMU_0937"/>
<accession>I4ESM4</accession>
<proteinExistence type="inferred from homology"/>
<keyword evidence="4" id="KW-1185">Reference proteome</keyword>
<dbReference type="GO" id="GO:0003824">
    <property type="term" value="F:catalytic activity"/>
    <property type="evidence" value="ECO:0007669"/>
    <property type="project" value="UniProtKB-ARBA"/>
</dbReference>
<dbReference type="Gene3D" id="3.90.226.10">
    <property type="entry name" value="2-enoyl-CoA Hydratase, Chain A, domain 1"/>
    <property type="match status" value="1"/>
</dbReference>
<evidence type="ECO:0000313" key="3">
    <source>
        <dbReference type="EMBL" id="CCH86387.1"/>
    </source>
</evidence>
<organism evidence="3 4">
    <name type="scientific">Modestobacter italicus (strain DSM 44449 / CECT 9708 / BC 501)</name>
    <dbReference type="NCBI Taxonomy" id="2732864"/>
    <lineage>
        <taxon>Bacteria</taxon>
        <taxon>Bacillati</taxon>
        <taxon>Actinomycetota</taxon>
        <taxon>Actinomycetes</taxon>
        <taxon>Geodermatophilales</taxon>
        <taxon>Geodermatophilaceae</taxon>
        <taxon>Modestobacter</taxon>
    </lineage>
</organism>
<dbReference type="InterPro" id="IPR001753">
    <property type="entry name" value="Enoyl-CoA_hydra/iso"/>
</dbReference>
<evidence type="ECO:0000256" key="1">
    <source>
        <dbReference type="ARBA" id="ARBA00005254"/>
    </source>
</evidence>
<dbReference type="HOGENOM" id="CLU_009834_7_2_11"/>
<protein>
    <submittedName>
        <fullName evidence="3">Enoyl-CoA hydratase/isomerase</fullName>
    </submittedName>
</protein>
<dbReference type="InterPro" id="IPR029045">
    <property type="entry name" value="ClpP/crotonase-like_dom_sf"/>
</dbReference>